<dbReference type="PANTHER" id="PTHR33048">
    <property type="entry name" value="PTH11-LIKE INTEGRAL MEMBRANE PROTEIN (AFU_ORTHOLOGUE AFUA_5G11245)"/>
    <property type="match status" value="1"/>
</dbReference>
<feature type="domain" description="Rhodopsin" evidence="7">
    <location>
        <begin position="33"/>
        <end position="285"/>
    </location>
</feature>
<dbReference type="GO" id="GO:0016020">
    <property type="term" value="C:membrane"/>
    <property type="evidence" value="ECO:0007669"/>
    <property type="project" value="UniProtKB-SubCell"/>
</dbReference>
<accession>A0A0A1USC4</accession>
<evidence type="ECO:0000256" key="1">
    <source>
        <dbReference type="ARBA" id="ARBA00004141"/>
    </source>
</evidence>
<evidence type="ECO:0000256" key="4">
    <source>
        <dbReference type="ARBA" id="ARBA00023136"/>
    </source>
</evidence>
<gene>
    <name evidence="8" type="ORF">X797_008135</name>
</gene>
<keyword evidence="2 6" id="KW-0812">Transmembrane</keyword>
<feature type="transmembrane region" description="Helical" evidence="6">
    <location>
        <begin position="131"/>
        <end position="152"/>
    </location>
</feature>
<comment type="similarity">
    <text evidence="5">Belongs to the SAT4 family.</text>
</comment>
<evidence type="ECO:0000256" key="6">
    <source>
        <dbReference type="SAM" id="Phobius"/>
    </source>
</evidence>
<reference evidence="8 9" key="1">
    <citation type="submission" date="2014-02" db="EMBL/GenBank/DDBJ databases">
        <title>The genome sequence of the entomopathogenic fungus Metarhizium robertsii ARSEF 2575.</title>
        <authorList>
            <person name="Giuliano Garisto Donzelli B."/>
            <person name="Roe B.A."/>
            <person name="Macmil S.L."/>
            <person name="Krasnoff S.B."/>
            <person name="Gibson D.M."/>
        </authorList>
    </citation>
    <scope>NUCLEOTIDE SEQUENCE [LARGE SCALE GENOMIC DNA]</scope>
    <source>
        <strain evidence="8 9">ARSEF 2575</strain>
    </source>
</reference>
<keyword evidence="4 6" id="KW-0472">Membrane</keyword>
<sequence length="367" mass="39441">MASEMNTSPEYTGYRLEVFIAVFTPLTIIAVALRFYARSLTSKKIDSGDWLIIAALVGQIVAGGIAIGAVKQAGVGHHAAYLAETNPETLVAFFKYLVAMSTWYATTEGLAKLAVCILYKRLFPQRGIHMVINTTMLVLVGASVGGGLADLFGCTPFSAHWGTAEEQAAHCIDTEALFVWGSFPNIVTDVVLLVLPMPIVWGLHASVRLRLVLVLTFLFGSIFGELIGGDSGLITSVLRFIAFYNKSSFIDPTFHAVELIIWTVCEPGVYLIAACLLVYRPLLEKIGIPLVGGVSSRGGNRQEPTELAFQKPSRPHNGAVIKSIGSGSISESGFEYIGDDDQRPLRRQGGITATTNVEVTWAAGSAV</sequence>
<dbReference type="eggNOG" id="ENOG502SMK9">
    <property type="taxonomic scope" value="Eukaryota"/>
</dbReference>
<feature type="transmembrane region" description="Helical" evidence="6">
    <location>
        <begin position="259"/>
        <end position="279"/>
    </location>
</feature>
<dbReference type="OrthoDB" id="5278984at2759"/>
<evidence type="ECO:0000256" key="5">
    <source>
        <dbReference type="ARBA" id="ARBA00038359"/>
    </source>
</evidence>
<keyword evidence="3 6" id="KW-1133">Transmembrane helix</keyword>
<feature type="transmembrane region" description="Helical" evidence="6">
    <location>
        <begin position="18"/>
        <end position="37"/>
    </location>
</feature>
<dbReference type="EMBL" id="JELW01000024">
    <property type="protein sequence ID" value="EXU98660.1"/>
    <property type="molecule type" value="Genomic_DNA"/>
</dbReference>
<evidence type="ECO:0000256" key="3">
    <source>
        <dbReference type="ARBA" id="ARBA00022989"/>
    </source>
</evidence>
<comment type="caution">
    <text evidence="8">The sequence shown here is derived from an EMBL/GenBank/DDBJ whole genome shotgun (WGS) entry which is preliminary data.</text>
</comment>
<feature type="transmembrane region" description="Helical" evidence="6">
    <location>
        <begin position="211"/>
        <end position="244"/>
    </location>
</feature>
<feature type="transmembrane region" description="Helical" evidence="6">
    <location>
        <begin position="90"/>
        <end position="119"/>
    </location>
</feature>
<dbReference type="AlphaFoldDB" id="A0A0A1USC4"/>
<dbReference type="Pfam" id="PF20684">
    <property type="entry name" value="Fung_rhodopsin"/>
    <property type="match status" value="1"/>
</dbReference>
<name>A0A0A1USC4_9HYPO</name>
<organism evidence="8 9">
    <name type="scientific">Metarhizium robertsii</name>
    <dbReference type="NCBI Taxonomy" id="568076"/>
    <lineage>
        <taxon>Eukaryota</taxon>
        <taxon>Fungi</taxon>
        <taxon>Dikarya</taxon>
        <taxon>Ascomycota</taxon>
        <taxon>Pezizomycotina</taxon>
        <taxon>Sordariomycetes</taxon>
        <taxon>Hypocreomycetidae</taxon>
        <taxon>Hypocreales</taxon>
        <taxon>Clavicipitaceae</taxon>
        <taxon>Metarhizium</taxon>
    </lineage>
</organism>
<comment type="subcellular location">
    <subcellularLocation>
        <location evidence="1">Membrane</location>
        <topology evidence="1">Multi-pass membrane protein</topology>
    </subcellularLocation>
</comment>
<evidence type="ECO:0000256" key="2">
    <source>
        <dbReference type="ARBA" id="ARBA00022692"/>
    </source>
</evidence>
<protein>
    <recommendedName>
        <fullName evidence="7">Rhodopsin domain-containing protein</fullName>
    </recommendedName>
</protein>
<proteinExistence type="inferred from homology"/>
<dbReference type="InterPro" id="IPR049326">
    <property type="entry name" value="Rhodopsin_dom_fungi"/>
</dbReference>
<feature type="transmembrane region" description="Helical" evidence="6">
    <location>
        <begin position="49"/>
        <end position="70"/>
    </location>
</feature>
<dbReference type="Proteomes" id="UP000030151">
    <property type="component" value="Unassembled WGS sequence"/>
</dbReference>
<dbReference type="PANTHER" id="PTHR33048:SF47">
    <property type="entry name" value="INTEGRAL MEMBRANE PROTEIN-RELATED"/>
    <property type="match status" value="1"/>
</dbReference>
<evidence type="ECO:0000259" key="7">
    <source>
        <dbReference type="Pfam" id="PF20684"/>
    </source>
</evidence>
<dbReference type="InterPro" id="IPR052337">
    <property type="entry name" value="SAT4-like"/>
</dbReference>
<dbReference type="HOGENOM" id="CLU_028200_0_1_1"/>
<evidence type="ECO:0000313" key="9">
    <source>
        <dbReference type="Proteomes" id="UP000030151"/>
    </source>
</evidence>
<feature type="transmembrane region" description="Helical" evidence="6">
    <location>
        <begin position="186"/>
        <end position="204"/>
    </location>
</feature>
<evidence type="ECO:0000313" key="8">
    <source>
        <dbReference type="EMBL" id="EXU98660.1"/>
    </source>
</evidence>